<evidence type="ECO:0000313" key="4">
    <source>
        <dbReference type="EMBL" id="PRY02700.1"/>
    </source>
</evidence>
<feature type="region of interest" description="Disordered" evidence="1">
    <location>
        <begin position="512"/>
        <end position="542"/>
    </location>
</feature>
<evidence type="ECO:0000259" key="2">
    <source>
        <dbReference type="Pfam" id="PF00931"/>
    </source>
</evidence>
<feature type="compositionally biased region" description="Basic and acidic residues" evidence="1">
    <location>
        <begin position="352"/>
        <end position="368"/>
    </location>
</feature>
<dbReference type="PANTHER" id="PTHR46082">
    <property type="entry name" value="ATP/GTP-BINDING PROTEIN-RELATED"/>
    <property type="match status" value="1"/>
</dbReference>
<dbReference type="Pfam" id="PF13374">
    <property type="entry name" value="TPR_10"/>
    <property type="match status" value="2"/>
</dbReference>
<dbReference type="InterPro" id="IPR002182">
    <property type="entry name" value="NB-ARC"/>
</dbReference>
<feature type="region of interest" description="Disordered" evidence="1">
    <location>
        <begin position="347"/>
        <end position="368"/>
    </location>
</feature>
<dbReference type="InterPro" id="IPR056681">
    <property type="entry name" value="DUF7779"/>
</dbReference>
<feature type="domain" description="DUF7779" evidence="3">
    <location>
        <begin position="816"/>
        <end position="906"/>
    </location>
</feature>
<dbReference type="InterPro" id="IPR027417">
    <property type="entry name" value="P-loop_NTPase"/>
</dbReference>
<dbReference type="NCBIfam" id="NF040586">
    <property type="entry name" value="FxSxx_TPR"/>
    <property type="match status" value="1"/>
</dbReference>
<dbReference type="OrthoDB" id="580767at2"/>
<dbReference type="Pfam" id="PF00931">
    <property type="entry name" value="NB-ARC"/>
    <property type="match status" value="1"/>
</dbReference>
<dbReference type="EMBL" id="PVZC01000001">
    <property type="protein sequence ID" value="PRY02700.1"/>
    <property type="molecule type" value="Genomic_DNA"/>
</dbReference>
<dbReference type="Gene3D" id="1.25.40.10">
    <property type="entry name" value="Tetratricopeptide repeat domain"/>
    <property type="match status" value="3"/>
</dbReference>
<reference evidence="4 5" key="1">
    <citation type="submission" date="2018-03" db="EMBL/GenBank/DDBJ databases">
        <title>Genomic Encyclopedia of Archaeal and Bacterial Type Strains, Phase II (KMG-II): from individual species to whole genera.</title>
        <authorList>
            <person name="Goeker M."/>
        </authorList>
    </citation>
    <scope>NUCLEOTIDE SEQUENCE [LARGE SCALE GENOMIC DNA]</scope>
    <source>
        <strain evidence="4 5">DSM 45601</strain>
    </source>
</reference>
<feature type="domain" description="NB-ARC" evidence="2">
    <location>
        <begin position="595"/>
        <end position="743"/>
    </location>
</feature>
<keyword evidence="5" id="KW-1185">Reference proteome</keyword>
<dbReference type="Proteomes" id="UP000237846">
    <property type="component" value="Unassembled WGS sequence"/>
</dbReference>
<dbReference type="Gene3D" id="3.40.50.300">
    <property type="entry name" value="P-loop containing nucleotide triphosphate hydrolases"/>
    <property type="match status" value="1"/>
</dbReference>
<dbReference type="RefSeq" id="WP_106240752.1">
    <property type="nucleotide sequence ID" value="NZ_PVZC01000001.1"/>
</dbReference>
<proteinExistence type="predicted"/>
<feature type="compositionally biased region" description="Low complexity" evidence="1">
    <location>
        <begin position="36"/>
        <end position="46"/>
    </location>
</feature>
<dbReference type="InterPro" id="IPR011990">
    <property type="entry name" value="TPR-like_helical_dom_sf"/>
</dbReference>
<sequence length="1393" mass="154735">MIADLVGLLAGLDEPPTAQEVAEALWLAPYLPEDASARGAAAEAPSGAGGEPARAEGGRAGREGADAAPPGDPRDPTGTVHLPGTAGDGGGPVGTAVHARLSGVAALPGPLRTARALRPLRRTVPSRHRRVLDEEATARAAAATGRWLPRLRPERERWLDLVVVCDESLSMLTWAQTVREFTELLRRLGAFRDVRVWRFDGDRPGPGGPELRTAAGERRGPPERLLDATGRRLVMVVSDCVGRAWGTPGMDRLLALWSRRNTVVVVQPLPERLWSWCAAGFTEVELRADTDTRRGRPHAPARADVREQGPDHVPVVELSPDWLSGWARVAGASAAARAPGVGLLPAAARPEPASERGEDPAESPTDRLRRFRASVSPTAFALARYLSAAPLSLPVMRLVQRVMLPGAAPAHIAEILLAGLVRPITVGRAGGGPGGGELYYDFVPGVRSLLLASLNRRDTRRIFDQTSEFLEPRTGQAFDFPVTLAAPGDGGVDLGRYFAAVRHEALRAMAVGPTPGREAPAPSEPVPAGRDAPRAAPGRSPAVAVTAQAEPEGANMVHPTSEPARADRPPEVWGEDIPPRHADFTGRDALLLTLRNRLSRQATAVLPHTLHGMGGVGKTQLAVEYVYRFRNDYDLVWWIYAEHADQIRSSFMELAQVLGLPAEDTDRTIQQVLDILNRGDRFPRWLLVFDNAGSPDTLRRFLSNPTGHVLVTSRNRSWRGVTQLLEVDVFERDESVRLLRRVIGDISADDASQVAEQLGDLPLAVEQAAAWLRQTSMPIEDYLELLDERISAVLEEEPESYPRSVRATWDISFNGLEEDDRAAAALLRLCSFFGPEPIAFQLLKMGRLVPDTPEPLAQVFRDALSLSRAIRKIGLYSLAQTDPIDNSVQIHRLVQAIIRDRLPEDERERYAGLATRLMAAANPSEPDNQEHWPRLAEISRHARATNIIDSDDYEVRTVVLDLIRYRYRLADYEGSYELGDLAIRTWRERYGPDDEQTLVACRHVGITLRELKRNEEARRLNEDTLERMVRVFGEDHDHTLLLRNSYGADLRFLNRYDDALKLDEENLAKHRQIFGPNSLWTLRVMNNLALDYRLQGDSRRARDLDRRALQISEQILGPRNRDTLFTMTQLARDLRGTGEYTEALRLLEAAIPAYEALLGKQHREVIEAHLGYAITLRRFGRMTEAQAEAQLCLDLLQRETGTDHSLTISAMWTLADALRLQGDIDGAERLAELAVATALSRFGEEHLWTTIYRSNHSILVTERGQHQRSLEINTRVYEHLNALRGADHPYTLCIMANLASDHHYLGDHATALRMSRETVERSVRVRGEEHPLTRLCYLNYAIDLREAGRPDEADAISGRALEGFKKVVRDDHPEIRKILTGERLQFDIEPPIL</sequence>
<feature type="compositionally biased region" description="Low complexity" evidence="1">
    <location>
        <begin position="526"/>
        <end position="542"/>
    </location>
</feature>
<dbReference type="InterPro" id="IPR053137">
    <property type="entry name" value="NLR-like"/>
</dbReference>
<protein>
    <submittedName>
        <fullName evidence="4">Tetratricopeptide repeat protein</fullName>
    </submittedName>
</protein>
<dbReference type="GO" id="GO:0043531">
    <property type="term" value="F:ADP binding"/>
    <property type="evidence" value="ECO:0007669"/>
    <property type="project" value="InterPro"/>
</dbReference>
<dbReference type="PANTHER" id="PTHR46082:SF6">
    <property type="entry name" value="AAA+ ATPASE DOMAIN-CONTAINING PROTEIN-RELATED"/>
    <property type="match status" value="1"/>
</dbReference>
<dbReference type="Pfam" id="PF25000">
    <property type="entry name" value="DUF7779"/>
    <property type="match status" value="1"/>
</dbReference>
<accession>A0A2T0QFP2</accession>
<dbReference type="SUPFAM" id="SSF52540">
    <property type="entry name" value="P-loop containing nucleoside triphosphate hydrolases"/>
    <property type="match status" value="1"/>
</dbReference>
<evidence type="ECO:0000259" key="3">
    <source>
        <dbReference type="Pfam" id="PF25000"/>
    </source>
</evidence>
<feature type="compositionally biased region" description="Basic and acidic residues" evidence="1">
    <location>
        <begin position="53"/>
        <end position="65"/>
    </location>
</feature>
<evidence type="ECO:0000256" key="1">
    <source>
        <dbReference type="SAM" id="MobiDB-lite"/>
    </source>
</evidence>
<gene>
    <name evidence="4" type="ORF">CLV72_1011303</name>
</gene>
<dbReference type="InterPro" id="IPR047738">
    <property type="entry name" value="SAV_2336-like_N"/>
</dbReference>
<dbReference type="Pfam" id="PF13424">
    <property type="entry name" value="TPR_12"/>
    <property type="match status" value="3"/>
</dbReference>
<dbReference type="NCBIfam" id="NF041121">
    <property type="entry name" value="SAV_2336_NTERM"/>
    <property type="match status" value="1"/>
</dbReference>
<organism evidence="4 5">
    <name type="scientific">Allonocardiopsis opalescens</name>
    <dbReference type="NCBI Taxonomy" id="1144618"/>
    <lineage>
        <taxon>Bacteria</taxon>
        <taxon>Bacillati</taxon>
        <taxon>Actinomycetota</taxon>
        <taxon>Actinomycetes</taxon>
        <taxon>Streptosporangiales</taxon>
        <taxon>Allonocardiopsis</taxon>
    </lineage>
</organism>
<evidence type="ECO:0000313" key="5">
    <source>
        <dbReference type="Proteomes" id="UP000237846"/>
    </source>
</evidence>
<feature type="region of interest" description="Disordered" evidence="1">
    <location>
        <begin position="36"/>
        <end position="95"/>
    </location>
</feature>
<comment type="caution">
    <text evidence="4">The sequence shown here is derived from an EMBL/GenBank/DDBJ whole genome shotgun (WGS) entry which is preliminary data.</text>
</comment>
<name>A0A2T0QFP2_9ACTN</name>
<dbReference type="SUPFAM" id="SSF48452">
    <property type="entry name" value="TPR-like"/>
    <property type="match status" value="3"/>
</dbReference>